<evidence type="ECO:0000256" key="4">
    <source>
        <dbReference type="ARBA" id="ARBA00023163"/>
    </source>
</evidence>
<dbReference type="CDD" id="cd08432">
    <property type="entry name" value="PBP2_GcdR_TrpI_HvrB_AmpR_like"/>
    <property type="match status" value="1"/>
</dbReference>
<dbReference type="Proteomes" id="UP000294692">
    <property type="component" value="Unassembled WGS sequence"/>
</dbReference>
<dbReference type="PROSITE" id="PS50931">
    <property type="entry name" value="HTH_LYSR"/>
    <property type="match status" value="1"/>
</dbReference>
<dbReference type="RefSeq" id="WP_132473538.1">
    <property type="nucleotide sequence ID" value="NZ_JBHRVM010000001.1"/>
</dbReference>
<reference evidence="6 7" key="1">
    <citation type="submission" date="2019-03" db="EMBL/GenBank/DDBJ databases">
        <title>Genomic Encyclopedia of Type Strains, Phase IV (KMG-IV): sequencing the most valuable type-strain genomes for metagenomic binning, comparative biology and taxonomic classification.</title>
        <authorList>
            <person name="Goeker M."/>
        </authorList>
    </citation>
    <scope>NUCLEOTIDE SEQUENCE [LARGE SCALE GENOMIC DNA]</scope>
    <source>
        <strain evidence="6 7">DSM 100048</strain>
    </source>
</reference>
<evidence type="ECO:0000256" key="3">
    <source>
        <dbReference type="ARBA" id="ARBA00023125"/>
    </source>
</evidence>
<dbReference type="InterPro" id="IPR005119">
    <property type="entry name" value="LysR_subst-bd"/>
</dbReference>
<sequence>MQHPLPPLNALRAFEAAARRLSIMAAAEELHVTPGAVSRQVQMLEETLGRELFIRGHRQISLTPWGMEYYKTISKAMMDIREATARLTMHDGREELKVRAYTTFAMRWLIPRLSSFHESNTGVQVSLMASLDPVDFDKEDIHAAIRLGSGSWPNATSYRLVTNILVPVCSPKLAKSVRKPADLSKQVLLHSIARPDDWAIWLEQGAGIKTVDPHRGMTYQSSAMAYAAALEGQGFAIAQKFLVEDELACGKLATPFHQTVDMGDFTYYLLVPKSRKESKSLALFRKWLLAELA</sequence>
<keyword evidence="2" id="KW-0805">Transcription regulation</keyword>
<dbReference type="GO" id="GO:0003700">
    <property type="term" value="F:DNA-binding transcription factor activity"/>
    <property type="evidence" value="ECO:0007669"/>
    <property type="project" value="InterPro"/>
</dbReference>
<name>A0A4V2VSR1_9BURK</name>
<dbReference type="EMBL" id="SMBX01000001">
    <property type="protein sequence ID" value="TCV03260.1"/>
    <property type="molecule type" value="Genomic_DNA"/>
</dbReference>
<dbReference type="GO" id="GO:0043565">
    <property type="term" value="F:sequence-specific DNA binding"/>
    <property type="evidence" value="ECO:0007669"/>
    <property type="project" value="TreeGrafter"/>
</dbReference>
<accession>A0A4V2VSR1</accession>
<dbReference type="Pfam" id="PF03466">
    <property type="entry name" value="LysR_substrate"/>
    <property type="match status" value="1"/>
</dbReference>
<dbReference type="Gene3D" id="3.40.190.10">
    <property type="entry name" value="Periplasmic binding protein-like II"/>
    <property type="match status" value="2"/>
</dbReference>
<dbReference type="PANTHER" id="PTHR30537">
    <property type="entry name" value="HTH-TYPE TRANSCRIPTIONAL REGULATOR"/>
    <property type="match status" value="1"/>
</dbReference>
<dbReference type="InterPro" id="IPR000847">
    <property type="entry name" value="LysR_HTH_N"/>
</dbReference>
<organism evidence="6 7">
    <name type="scientific">Paracandidimonas soli</name>
    <dbReference type="NCBI Taxonomy" id="1917182"/>
    <lineage>
        <taxon>Bacteria</taxon>
        <taxon>Pseudomonadati</taxon>
        <taxon>Pseudomonadota</taxon>
        <taxon>Betaproteobacteria</taxon>
        <taxon>Burkholderiales</taxon>
        <taxon>Alcaligenaceae</taxon>
        <taxon>Paracandidimonas</taxon>
    </lineage>
</organism>
<proteinExistence type="inferred from homology"/>
<comment type="similarity">
    <text evidence="1">Belongs to the LysR transcriptional regulatory family.</text>
</comment>
<dbReference type="AlphaFoldDB" id="A0A4V2VSR1"/>
<dbReference type="PANTHER" id="PTHR30537:SF74">
    <property type="entry name" value="HTH-TYPE TRANSCRIPTIONAL REGULATOR TRPI"/>
    <property type="match status" value="1"/>
</dbReference>
<dbReference type="InterPro" id="IPR058163">
    <property type="entry name" value="LysR-type_TF_proteobact-type"/>
</dbReference>
<dbReference type="FunFam" id="3.40.190.10:FF:000017">
    <property type="entry name" value="Glycine cleavage system transcriptional activator"/>
    <property type="match status" value="1"/>
</dbReference>
<evidence type="ECO:0000313" key="7">
    <source>
        <dbReference type="Proteomes" id="UP000294692"/>
    </source>
</evidence>
<evidence type="ECO:0000259" key="5">
    <source>
        <dbReference type="PROSITE" id="PS50931"/>
    </source>
</evidence>
<evidence type="ECO:0000313" key="6">
    <source>
        <dbReference type="EMBL" id="TCV03260.1"/>
    </source>
</evidence>
<evidence type="ECO:0000256" key="2">
    <source>
        <dbReference type="ARBA" id="ARBA00023015"/>
    </source>
</evidence>
<dbReference type="Gene3D" id="1.10.10.10">
    <property type="entry name" value="Winged helix-like DNA-binding domain superfamily/Winged helix DNA-binding domain"/>
    <property type="match status" value="1"/>
</dbReference>
<keyword evidence="3" id="KW-0238">DNA-binding</keyword>
<gene>
    <name evidence="6" type="ORF">EV686_101724</name>
</gene>
<evidence type="ECO:0000256" key="1">
    <source>
        <dbReference type="ARBA" id="ARBA00009437"/>
    </source>
</evidence>
<keyword evidence="4" id="KW-0804">Transcription</keyword>
<protein>
    <submittedName>
        <fullName evidence="6">LysR family glycine cleavage system transcriptional activator</fullName>
    </submittedName>
</protein>
<dbReference type="SUPFAM" id="SSF53850">
    <property type="entry name" value="Periplasmic binding protein-like II"/>
    <property type="match status" value="1"/>
</dbReference>
<feature type="domain" description="HTH lysR-type" evidence="5">
    <location>
        <begin position="6"/>
        <end position="63"/>
    </location>
</feature>
<keyword evidence="7" id="KW-1185">Reference proteome</keyword>
<dbReference type="FunFam" id="1.10.10.10:FF:000038">
    <property type="entry name" value="Glycine cleavage system transcriptional activator"/>
    <property type="match status" value="1"/>
</dbReference>
<comment type="caution">
    <text evidence="6">The sequence shown here is derived from an EMBL/GenBank/DDBJ whole genome shotgun (WGS) entry which is preliminary data.</text>
</comment>
<dbReference type="PRINTS" id="PR00039">
    <property type="entry name" value="HTHLYSR"/>
</dbReference>
<dbReference type="InterPro" id="IPR036388">
    <property type="entry name" value="WH-like_DNA-bd_sf"/>
</dbReference>
<dbReference type="OrthoDB" id="8683153at2"/>
<dbReference type="GO" id="GO:0006351">
    <property type="term" value="P:DNA-templated transcription"/>
    <property type="evidence" value="ECO:0007669"/>
    <property type="project" value="TreeGrafter"/>
</dbReference>
<dbReference type="NCBIfam" id="NF008352">
    <property type="entry name" value="PRK11139.1"/>
    <property type="match status" value="1"/>
</dbReference>
<dbReference type="Pfam" id="PF00126">
    <property type="entry name" value="HTH_1"/>
    <property type="match status" value="1"/>
</dbReference>
<dbReference type="SUPFAM" id="SSF46785">
    <property type="entry name" value="Winged helix' DNA-binding domain"/>
    <property type="match status" value="1"/>
</dbReference>
<dbReference type="InterPro" id="IPR036390">
    <property type="entry name" value="WH_DNA-bd_sf"/>
</dbReference>